<keyword evidence="2" id="KW-0614">Plasmid</keyword>
<dbReference type="Pfam" id="PF07481">
    <property type="entry name" value="DUF1521"/>
    <property type="match status" value="3"/>
</dbReference>
<name>A0ABY3R2L3_9BRAD</name>
<sequence>MPYLPVAGLPVVGALDSTMNGVAPEGAVVAPAFNALLGRYAPVSYQYLPVASPAAISPVAGTPAAVTTQAYIMMAPPPPTMLSSLLNQGSGSSVDPVWTHEVKDGKATINLGDKYTITVDEKDGTSTVRNKQTGHVTKIHGDPHVDADGDGKDDFDFKKAMTFQLDDGTKITVNNVDYGNGEAICSKLTITNDHNAIVVEGLGDDKDGKNNLRVTQSNAGMTLDMLTADGVQTIHESGQGWADGAGRAVNQASIDAGEQGRGPGNDPYANQAPAAEAPVFFAPPPPPPPLAMVPVAVAQTPAQASQQSSQPTPVWSHEVKDCKAIINLGDKYTITADEKDGTWTVRNNQTGHVTKIHGDPHVDANGDGKDDFDFKKGMTFQLDDGTKITADTVDFGKGKTICSKLTITNGDNAMVVEGLGGDKDGKNNLKVTQSNAGRTLDQLASDGAQTIHESGQGWVDGAGRAVNQASIDAGEQGRGPGNDPYANQAPAAEAPAFFAPPPPPPPLAMVPVAVAQTPAQASQQSSQPTPVWSHEVKDCKAIINLGDKYTITADEKDGTWTVRNNQTGHVTKIHGDPHVDANGDGKDDFDFKKGMTFQLDDGTKITADTVDFGKGKTICSKLTITNGDNAMVVEGLGGDKDGKNNLKVTQSNAGRTLDQLASDGAQTIHESGQGWVDGAGRMVTQSVIDHHENPDAPPDFKAMMREMMLRRVA</sequence>
<evidence type="ECO:0000313" key="2">
    <source>
        <dbReference type="EMBL" id="UFW92156.1"/>
    </source>
</evidence>
<keyword evidence="3" id="KW-1185">Reference proteome</keyword>
<protein>
    <submittedName>
        <fullName evidence="2">DUF1521 domain-containing protein</fullName>
    </submittedName>
</protein>
<proteinExistence type="predicted"/>
<feature type="domain" description="DUF1521" evidence="1">
    <location>
        <begin position="98"/>
        <end position="264"/>
    </location>
</feature>
<dbReference type="InterPro" id="IPR011086">
    <property type="entry name" value="DUF1521"/>
</dbReference>
<organism evidence="2 3">
    <name type="scientific">Bradyrhizobium barranii</name>
    <dbReference type="NCBI Taxonomy" id="2992140"/>
    <lineage>
        <taxon>Bacteria</taxon>
        <taxon>Pseudomonadati</taxon>
        <taxon>Pseudomonadota</taxon>
        <taxon>Alphaproteobacteria</taxon>
        <taxon>Hyphomicrobiales</taxon>
        <taxon>Nitrobacteraceae</taxon>
        <taxon>Bradyrhizobium</taxon>
    </lineage>
</organism>
<evidence type="ECO:0000259" key="1">
    <source>
        <dbReference type="Pfam" id="PF07481"/>
    </source>
</evidence>
<feature type="domain" description="DUF1521" evidence="1">
    <location>
        <begin position="315"/>
        <end position="481"/>
    </location>
</feature>
<dbReference type="RefSeq" id="WP_231145954.1">
    <property type="nucleotide sequence ID" value="NZ_CP088102.1"/>
</dbReference>
<dbReference type="Proteomes" id="UP001430990">
    <property type="component" value="Plasmid pCC829_2"/>
</dbReference>
<reference evidence="2" key="1">
    <citation type="submission" date="2021-11" db="EMBL/GenBank/DDBJ databases">
        <title>Australian commercial rhizobial inoculants.</title>
        <authorList>
            <person name="Kohlmeier M.G."/>
            <person name="O'Hara G.W."/>
            <person name="Colombi E."/>
            <person name="Ramsay J.P."/>
            <person name="Terpolilli J."/>
        </authorList>
    </citation>
    <scope>NUCLEOTIDE SEQUENCE</scope>
    <source>
        <strain evidence="2">CC829</strain>
        <plasmid evidence="2">pCC829_2</plasmid>
    </source>
</reference>
<feature type="domain" description="DUF1521" evidence="1">
    <location>
        <begin position="532"/>
        <end position="699"/>
    </location>
</feature>
<dbReference type="PANTHER" id="PTHR48125:SF12">
    <property type="entry name" value="AT HOOK TRANSCRIPTION FACTOR FAMILY-RELATED"/>
    <property type="match status" value="1"/>
</dbReference>
<evidence type="ECO:0000313" key="3">
    <source>
        <dbReference type="Proteomes" id="UP001430990"/>
    </source>
</evidence>
<geneLocation type="plasmid" evidence="2 3">
    <name>pCC829_2</name>
</geneLocation>
<dbReference type="PANTHER" id="PTHR48125">
    <property type="entry name" value="LP07818P1"/>
    <property type="match status" value="1"/>
</dbReference>
<dbReference type="EMBL" id="CP088102">
    <property type="protein sequence ID" value="UFW92156.1"/>
    <property type="molecule type" value="Genomic_DNA"/>
</dbReference>
<gene>
    <name evidence="2" type="ORF">BjapCC829_48895</name>
</gene>
<accession>A0ABY3R2L3</accession>